<sequence>MNDHAVIRQAAAVLLCYPDRPARERVPLVRAAVEELPAGPARTALAAFCDYAAATSELDQGAHYVRTFDLKRRRALHLTYYTDGDTRRRGHALARVKAVYAACGWRIGGRRGDGELPDHLGVVLEFAARGDREQGRRLLEEFQPGIELLRAALHDCASPYAAVLDAVAATLPPPDQARREAARIAAAGPPVEDVGLDPYGRTPNGGPGNGAVPLGMPVTMGGG</sequence>
<dbReference type="PANTHER" id="PTHR43680">
    <property type="entry name" value="NITRATE REDUCTASE MOLYBDENUM COFACTOR ASSEMBLY CHAPERONE"/>
    <property type="match status" value="1"/>
</dbReference>
<dbReference type="Gene3D" id="1.10.3480.10">
    <property type="entry name" value="TorD-like"/>
    <property type="match status" value="1"/>
</dbReference>
<dbReference type="PANTHER" id="PTHR43680:SF2">
    <property type="entry name" value="NITRATE REDUCTASE MOLYBDENUM COFACTOR ASSEMBLY CHAPERONE NARJ"/>
    <property type="match status" value="1"/>
</dbReference>
<keyword evidence="1" id="KW-0534">Nitrate assimilation</keyword>
<feature type="region of interest" description="Disordered" evidence="2">
    <location>
        <begin position="202"/>
        <end position="223"/>
    </location>
</feature>
<dbReference type="GO" id="GO:0051082">
    <property type="term" value="F:unfolded protein binding"/>
    <property type="evidence" value="ECO:0007669"/>
    <property type="project" value="InterPro"/>
</dbReference>
<dbReference type="GO" id="GO:0016530">
    <property type="term" value="F:metallochaperone activity"/>
    <property type="evidence" value="ECO:0007669"/>
    <property type="project" value="TreeGrafter"/>
</dbReference>
<evidence type="ECO:0000256" key="2">
    <source>
        <dbReference type="SAM" id="MobiDB-lite"/>
    </source>
</evidence>
<dbReference type="AlphaFoldDB" id="A0A1G7CPG6"/>
<dbReference type="GO" id="GO:0051131">
    <property type="term" value="P:chaperone-mediated protein complex assembly"/>
    <property type="evidence" value="ECO:0007669"/>
    <property type="project" value="InterPro"/>
</dbReference>
<dbReference type="Pfam" id="PF02613">
    <property type="entry name" value="Nitrate_red_del"/>
    <property type="match status" value="1"/>
</dbReference>
<dbReference type="Proteomes" id="UP000198949">
    <property type="component" value="Unassembled WGS sequence"/>
</dbReference>
<dbReference type="InterPro" id="IPR036411">
    <property type="entry name" value="TorD-like_sf"/>
</dbReference>
<dbReference type="InterPro" id="IPR020945">
    <property type="entry name" value="DMSO/NO3_reduct_chaperone"/>
</dbReference>
<dbReference type="GO" id="GO:0042128">
    <property type="term" value="P:nitrate assimilation"/>
    <property type="evidence" value="ECO:0007669"/>
    <property type="project" value="UniProtKB-KW"/>
</dbReference>
<evidence type="ECO:0000313" key="4">
    <source>
        <dbReference type="Proteomes" id="UP000198949"/>
    </source>
</evidence>
<dbReference type="InterPro" id="IPR003765">
    <property type="entry name" value="NO3_reductase_chaperone_NarJ"/>
</dbReference>
<evidence type="ECO:0000313" key="3">
    <source>
        <dbReference type="EMBL" id="SDE40556.1"/>
    </source>
</evidence>
<proteinExistence type="predicted"/>
<dbReference type="SUPFAM" id="SSF89155">
    <property type="entry name" value="TorD-like"/>
    <property type="match status" value="1"/>
</dbReference>
<name>A0A1G7CPG6_9ACTN</name>
<evidence type="ECO:0000256" key="1">
    <source>
        <dbReference type="ARBA" id="ARBA00023063"/>
    </source>
</evidence>
<protein>
    <submittedName>
        <fullName evidence="3">Respiratory nitrate reductase chaperone NarJ</fullName>
    </submittedName>
</protein>
<accession>A0A1G7CPG6</accession>
<dbReference type="NCBIfam" id="TIGR00684">
    <property type="entry name" value="narJ"/>
    <property type="match status" value="1"/>
</dbReference>
<dbReference type="STRING" id="58114.SAMN05216270_12074"/>
<reference evidence="4" key="1">
    <citation type="submission" date="2016-10" db="EMBL/GenBank/DDBJ databases">
        <authorList>
            <person name="Varghese N."/>
            <person name="Submissions S."/>
        </authorList>
    </citation>
    <scope>NUCLEOTIDE SEQUENCE [LARGE SCALE GENOMIC DNA]</scope>
    <source>
        <strain evidence="4">CGMCC 4.3516</strain>
    </source>
</reference>
<gene>
    <name evidence="3" type="ORF">SAMN05216270_12074</name>
</gene>
<organism evidence="3 4">
    <name type="scientific">Glycomyces harbinensis</name>
    <dbReference type="NCBI Taxonomy" id="58114"/>
    <lineage>
        <taxon>Bacteria</taxon>
        <taxon>Bacillati</taxon>
        <taxon>Actinomycetota</taxon>
        <taxon>Actinomycetes</taxon>
        <taxon>Glycomycetales</taxon>
        <taxon>Glycomycetaceae</taxon>
        <taxon>Glycomyces</taxon>
    </lineage>
</organism>
<dbReference type="OrthoDB" id="4307003at2"/>
<dbReference type="EMBL" id="FNAD01000020">
    <property type="protein sequence ID" value="SDE40556.1"/>
    <property type="molecule type" value="Genomic_DNA"/>
</dbReference>
<dbReference type="RefSeq" id="WP_091040175.1">
    <property type="nucleotide sequence ID" value="NZ_FNAD01000020.1"/>
</dbReference>
<keyword evidence="4" id="KW-1185">Reference proteome</keyword>